<name>A0A2R7YWS8_9ACTN</name>
<gene>
    <name evidence="1" type="ORF">C7S10_12125</name>
</gene>
<proteinExistence type="predicted"/>
<organism evidence="1 2">
    <name type="scientific">Nocardioides currus</name>
    <dbReference type="NCBI Taxonomy" id="2133958"/>
    <lineage>
        <taxon>Bacteria</taxon>
        <taxon>Bacillati</taxon>
        <taxon>Actinomycetota</taxon>
        <taxon>Actinomycetes</taxon>
        <taxon>Propionibacteriales</taxon>
        <taxon>Nocardioidaceae</taxon>
        <taxon>Nocardioides</taxon>
    </lineage>
</organism>
<evidence type="ECO:0000313" key="2">
    <source>
        <dbReference type="Proteomes" id="UP000244867"/>
    </source>
</evidence>
<sequence length="196" mass="21446">MTFDPPPAPTLSGAETFIGLEASVVDFWRFAMNDLRTNNVRGYLAEFLVARALGSSAARVEWDPWDVTAPDGTRVEVKSSGFLQAWGQKKLSRPTFRVAAAYGWDEGTDSWSPEQRFHADAYVFCLHTAATHDEYDPLEVDQWRFYVAGRAAIEAQAGASMGLTTLARVAGEPVAFSGLREAINSAGDPSRLARPT</sequence>
<comment type="caution">
    <text evidence="1">The sequence shown here is derived from an EMBL/GenBank/DDBJ whole genome shotgun (WGS) entry which is preliminary data.</text>
</comment>
<accession>A0A2R7YWS8</accession>
<dbReference type="EMBL" id="PYXZ01000005">
    <property type="protein sequence ID" value="PUA80516.1"/>
    <property type="molecule type" value="Genomic_DNA"/>
</dbReference>
<dbReference type="RefSeq" id="WP_108344710.1">
    <property type="nucleotide sequence ID" value="NZ_PYXZ01000005.1"/>
</dbReference>
<protein>
    <submittedName>
        <fullName evidence="1">Uncharacterized protein</fullName>
    </submittedName>
</protein>
<keyword evidence="2" id="KW-1185">Reference proteome</keyword>
<evidence type="ECO:0000313" key="1">
    <source>
        <dbReference type="EMBL" id="PUA80516.1"/>
    </source>
</evidence>
<dbReference type="Proteomes" id="UP000244867">
    <property type="component" value="Unassembled WGS sequence"/>
</dbReference>
<dbReference type="AlphaFoldDB" id="A0A2R7YWS8"/>
<reference evidence="1 2" key="1">
    <citation type="submission" date="2018-03" db="EMBL/GenBank/DDBJ databases">
        <authorList>
            <person name="Keele B.F."/>
        </authorList>
    </citation>
    <scope>NUCLEOTIDE SEQUENCE [LARGE SCALE GENOMIC DNA]</scope>
    <source>
        <strain evidence="1 2">IB-3</strain>
    </source>
</reference>
<dbReference type="OrthoDB" id="9803979at2"/>